<dbReference type="Proteomes" id="UP000751190">
    <property type="component" value="Unassembled WGS sequence"/>
</dbReference>
<gene>
    <name evidence="5" type="ORF">KFE25_006947</name>
</gene>
<evidence type="ECO:0000256" key="1">
    <source>
        <dbReference type="ARBA" id="ARBA00010271"/>
    </source>
</evidence>
<name>A0A8J5XTZ4_DIALT</name>
<keyword evidence="3" id="KW-0732">Signal</keyword>
<protein>
    <recommendedName>
        <fullName evidence="4">Exostosin GT47 domain-containing protein</fullName>
    </recommendedName>
</protein>
<reference evidence="5" key="1">
    <citation type="submission" date="2021-05" db="EMBL/GenBank/DDBJ databases">
        <title>The genome of the haptophyte Pavlova lutheri (Diacronema luteri, Pavlovales) - a model for lipid biosynthesis in eukaryotic algae.</title>
        <authorList>
            <person name="Hulatt C.J."/>
            <person name="Posewitz M.C."/>
        </authorList>
    </citation>
    <scope>NUCLEOTIDE SEQUENCE</scope>
    <source>
        <strain evidence="5">NIVA-4/92</strain>
    </source>
</reference>
<dbReference type="OMA" id="CAGFHEL"/>
<feature type="signal peptide" evidence="3">
    <location>
        <begin position="1"/>
        <end position="15"/>
    </location>
</feature>
<comment type="similarity">
    <text evidence="1">Belongs to the glycosyltransferase 47 family.</text>
</comment>
<dbReference type="OrthoDB" id="1924787at2759"/>
<evidence type="ECO:0000256" key="3">
    <source>
        <dbReference type="SAM" id="SignalP"/>
    </source>
</evidence>
<dbReference type="InterPro" id="IPR004263">
    <property type="entry name" value="Exostosin"/>
</dbReference>
<evidence type="ECO:0000313" key="6">
    <source>
        <dbReference type="Proteomes" id="UP000751190"/>
    </source>
</evidence>
<feature type="domain" description="Exostosin GT47" evidence="4">
    <location>
        <begin position="332"/>
        <end position="406"/>
    </location>
</feature>
<dbReference type="PANTHER" id="PTHR11062">
    <property type="entry name" value="EXOSTOSIN HEPARAN SULFATE GLYCOSYLTRANSFERASE -RELATED"/>
    <property type="match status" value="1"/>
</dbReference>
<organism evidence="5 6">
    <name type="scientific">Diacronema lutheri</name>
    <name type="common">Unicellular marine alga</name>
    <name type="synonym">Monochrysis lutheri</name>
    <dbReference type="NCBI Taxonomy" id="2081491"/>
    <lineage>
        <taxon>Eukaryota</taxon>
        <taxon>Haptista</taxon>
        <taxon>Haptophyta</taxon>
        <taxon>Pavlovophyceae</taxon>
        <taxon>Pavlovales</taxon>
        <taxon>Pavlovaceae</taxon>
        <taxon>Diacronema</taxon>
    </lineage>
</organism>
<dbReference type="AlphaFoldDB" id="A0A8J5XTZ4"/>
<sequence>MVAAFSRVLACLVAAVSPPTGPHRSARAAHAPWRAGGPSNTSRRGRDEVPRALRFYAYGGSLDMSWLKRCAGFHELINSADGEGMQEVHLYSSLRAHPYRTRDASTASLFYIPLWEYASFRLGTCNGTSHADRMASAHAALQRSPYFRRSAGADHFWASSMAIEVTYAPVKPAARWLKYRIAEYVDKRGAPPEGMHLVTASLQQRISPLGKLLAQTSVGRMKAFGRTPHGSGREPGSIGRCTFDMGHQPNQVALRLFKPAAPRPTLLYFAGGLDVCCTGKKVRCEVGQLLLESAADVHVDIGVRGDVLRSLSTTLNLPTQPCTMKALTLLARKREQPLSELVRALKAAGGQDDANSSKYETMGKMMASSVFCLCPAGDLCTTSRFVTAIAAGCIPVVLCDGLHGPFGAREGSHLSPVPYSSFWVKYSTASFIRRPAGVLELLRAMSPAEVSRHQAALRAHRHQILLQLPGSQAGTRFLEEVADCVELNVGANGNATRPHSDARASRLPKAEAPTLLRAPV</sequence>
<comment type="caution">
    <text evidence="5">The sequence shown here is derived from an EMBL/GenBank/DDBJ whole genome shotgun (WGS) entry which is preliminary data.</text>
</comment>
<dbReference type="Pfam" id="PF03016">
    <property type="entry name" value="Exostosin_GT47"/>
    <property type="match status" value="1"/>
</dbReference>
<evidence type="ECO:0000259" key="4">
    <source>
        <dbReference type="Pfam" id="PF03016"/>
    </source>
</evidence>
<dbReference type="GO" id="GO:0016757">
    <property type="term" value="F:glycosyltransferase activity"/>
    <property type="evidence" value="ECO:0007669"/>
    <property type="project" value="InterPro"/>
</dbReference>
<keyword evidence="6" id="KW-1185">Reference proteome</keyword>
<dbReference type="InterPro" id="IPR040911">
    <property type="entry name" value="Exostosin_GT47"/>
</dbReference>
<proteinExistence type="inferred from homology"/>
<evidence type="ECO:0000256" key="2">
    <source>
        <dbReference type="SAM" id="MobiDB-lite"/>
    </source>
</evidence>
<evidence type="ECO:0000313" key="5">
    <source>
        <dbReference type="EMBL" id="KAG8467895.1"/>
    </source>
</evidence>
<feature type="region of interest" description="Disordered" evidence="2">
    <location>
        <begin position="18"/>
        <end position="45"/>
    </location>
</feature>
<dbReference type="PANTHER" id="PTHR11062:SF281">
    <property type="entry name" value="EXOSTOSIN-LIKE 2"/>
    <property type="match status" value="1"/>
</dbReference>
<feature type="chain" id="PRO_5035189126" description="Exostosin GT47 domain-containing protein" evidence="3">
    <location>
        <begin position="16"/>
        <end position="520"/>
    </location>
</feature>
<accession>A0A8J5XTZ4</accession>
<feature type="region of interest" description="Disordered" evidence="2">
    <location>
        <begin position="492"/>
        <end position="520"/>
    </location>
</feature>
<dbReference type="EMBL" id="JAGTXO010000005">
    <property type="protein sequence ID" value="KAG8467895.1"/>
    <property type="molecule type" value="Genomic_DNA"/>
</dbReference>